<name>A0A5J4YGC4_PORPP</name>
<dbReference type="GO" id="GO:0046872">
    <property type="term" value="F:metal ion binding"/>
    <property type="evidence" value="ECO:0007669"/>
    <property type="project" value="UniProtKB-KW"/>
</dbReference>
<dbReference type="PANTHER" id="PTHR11525">
    <property type="entry name" value="FARNESYL-PYROPHOSPHATE SYNTHETASE"/>
    <property type="match status" value="1"/>
</dbReference>
<evidence type="ECO:0000256" key="3">
    <source>
        <dbReference type="ARBA" id="ARBA00022723"/>
    </source>
</evidence>
<dbReference type="SFLD" id="SFLDG01017">
    <property type="entry name" value="Polyprenyl_Transferase_Like"/>
    <property type="match status" value="1"/>
</dbReference>
<comment type="similarity">
    <text evidence="6">Belongs to the FPP/GGPP synthase family.</text>
</comment>
<dbReference type="GO" id="GO:0004337">
    <property type="term" value="F:(2E,6E)-farnesyl diphosphate synthase activity"/>
    <property type="evidence" value="ECO:0007669"/>
    <property type="project" value="TreeGrafter"/>
</dbReference>
<dbReference type="CDD" id="cd00685">
    <property type="entry name" value="Trans_IPPS_HT"/>
    <property type="match status" value="1"/>
</dbReference>
<dbReference type="Pfam" id="PF00348">
    <property type="entry name" value="polyprenyl_synt"/>
    <property type="match status" value="1"/>
</dbReference>
<evidence type="ECO:0000313" key="8">
    <source>
        <dbReference type="Proteomes" id="UP000324585"/>
    </source>
</evidence>
<dbReference type="SUPFAM" id="SSF48576">
    <property type="entry name" value="Terpenoid synthases"/>
    <property type="match status" value="1"/>
</dbReference>
<reference evidence="8" key="1">
    <citation type="journal article" date="2019" name="Nat. Commun.">
        <title>Expansion of phycobilisome linker gene families in mesophilic red algae.</title>
        <authorList>
            <person name="Lee J."/>
            <person name="Kim D."/>
            <person name="Bhattacharya D."/>
            <person name="Yoon H.S."/>
        </authorList>
    </citation>
    <scope>NUCLEOTIDE SEQUENCE [LARGE SCALE GENOMIC DNA]</scope>
    <source>
        <strain evidence="8">CCMP 1328</strain>
    </source>
</reference>
<dbReference type="OrthoDB" id="10257492at2759"/>
<gene>
    <name evidence="7" type="ORF">FVE85_9616</name>
</gene>
<evidence type="ECO:0000313" key="7">
    <source>
        <dbReference type="EMBL" id="KAA8490556.1"/>
    </source>
</evidence>
<evidence type="ECO:0000256" key="5">
    <source>
        <dbReference type="ARBA" id="ARBA00033740"/>
    </source>
</evidence>
<comment type="pathway">
    <text evidence="5">Pheromone biosynthesis.</text>
</comment>
<dbReference type="InterPro" id="IPR033749">
    <property type="entry name" value="Polyprenyl_synt_CS"/>
</dbReference>
<keyword evidence="3" id="KW-0479">Metal-binding</keyword>
<dbReference type="GO" id="GO:0005737">
    <property type="term" value="C:cytoplasm"/>
    <property type="evidence" value="ECO:0007669"/>
    <property type="project" value="TreeGrafter"/>
</dbReference>
<evidence type="ECO:0000256" key="1">
    <source>
        <dbReference type="ARBA" id="ARBA00001946"/>
    </source>
</evidence>
<organism evidence="7 8">
    <name type="scientific">Porphyridium purpureum</name>
    <name type="common">Red alga</name>
    <name type="synonym">Porphyridium cruentum</name>
    <dbReference type="NCBI Taxonomy" id="35688"/>
    <lineage>
        <taxon>Eukaryota</taxon>
        <taxon>Rhodophyta</taxon>
        <taxon>Bangiophyceae</taxon>
        <taxon>Porphyridiales</taxon>
        <taxon>Porphyridiaceae</taxon>
        <taxon>Porphyridium</taxon>
    </lineage>
</organism>
<evidence type="ECO:0000256" key="2">
    <source>
        <dbReference type="ARBA" id="ARBA00022679"/>
    </source>
</evidence>
<dbReference type="AlphaFoldDB" id="A0A5J4YGC4"/>
<dbReference type="InterPro" id="IPR000092">
    <property type="entry name" value="Polyprenyl_synt"/>
</dbReference>
<dbReference type="FunFam" id="1.10.600.10:FF:000021">
    <property type="entry name" value="Farnesyl pyrophosphate synthase"/>
    <property type="match status" value="1"/>
</dbReference>
<dbReference type="GO" id="GO:0045337">
    <property type="term" value="P:farnesyl diphosphate biosynthetic process"/>
    <property type="evidence" value="ECO:0007669"/>
    <property type="project" value="TreeGrafter"/>
</dbReference>
<proteinExistence type="inferred from homology"/>
<dbReference type="PROSITE" id="PS00723">
    <property type="entry name" value="POLYPRENYL_SYNTHASE_1"/>
    <property type="match status" value="1"/>
</dbReference>
<evidence type="ECO:0000256" key="6">
    <source>
        <dbReference type="RuleBase" id="RU004466"/>
    </source>
</evidence>
<dbReference type="Gene3D" id="1.10.600.10">
    <property type="entry name" value="Farnesyl Diphosphate Synthase"/>
    <property type="match status" value="1"/>
</dbReference>
<dbReference type="InterPro" id="IPR008949">
    <property type="entry name" value="Isoprenoid_synthase_dom_sf"/>
</dbReference>
<protein>
    <submittedName>
        <fullName evidence="7">Farnesyl pyrophosphate synthase</fullName>
    </submittedName>
</protein>
<dbReference type="GO" id="GO:0004161">
    <property type="term" value="F:dimethylallyltranstransferase activity"/>
    <property type="evidence" value="ECO:0007669"/>
    <property type="project" value="TreeGrafter"/>
</dbReference>
<dbReference type="PANTHER" id="PTHR11525:SF0">
    <property type="entry name" value="FARNESYL PYROPHOSPHATE SYNTHASE"/>
    <property type="match status" value="1"/>
</dbReference>
<dbReference type="OMA" id="CSWVVNQ"/>
<accession>A0A5J4YGC4</accession>
<sequence>MDADLVKREFMAVFDELVAQLDAELASSFDVPPPAQAYIHKIMTYNVPHGKLTRGLAVLQCYKSFCGHAHELSAEETRQANMLGWCVEWLQACFLVADDIMDGSHTRRGQACYYKLPEIGLKAVNDSLILEAMIFRILKANFRSHRAYVELTELFREITFITEVGQLLDLTSQQEPGHVDLTAFTSDTLYRIYRYKTAYYSFYLSVALGMRLANVEDPQLYKHAERVCLAIGEYFQAQDDYLDCFGEPELIGKVGTDIEENKCTWLVVTALHECNASAEDRALLEANYGRNDKECVARVKEMYGKLGIPDAFQAYEQKSYDSIRAMIAELEGVMPTGAFEFLLQKVYKRSK</sequence>
<keyword evidence="2 6" id="KW-0808">Transferase</keyword>
<dbReference type="GO" id="GO:0042811">
    <property type="term" value="P:pheromone biosynthetic process"/>
    <property type="evidence" value="ECO:0007669"/>
    <property type="project" value="UniProtKB-ARBA"/>
</dbReference>
<comment type="cofactor">
    <cofactor evidence="1">
        <name>Mg(2+)</name>
        <dbReference type="ChEBI" id="CHEBI:18420"/>
    </cofactor>
</comment>
<dbReference type="InterPro" id="IPR039702">
    <property type="entry name" value="FPS1-like"/>
</dbReference>
<keyword evidence="8" id="KW-1185">Reference proteome</keyword>
<evidence type="ECO:0000256" key="4">
    <source>
        <dbReference type="ARBA" id="ARBA00022842"/>
    </source>
</evidence>
<comment type="caution">
    <text evidence="7">The sequence shown here is derived from an EMBL/GenBank/DDBJ whole genome shotgun (WGS) entry which is preliminary data.</text>
</comment>
<dbReference type="Proteomes" id="UP000324585">
    <property type="component" value="Unassembled WGS sequence"/>
</dbReference>
<keyword evidence="4" id="KW-0460">Magnesium</keyword>
<dbReference type="SFLD" id="SFLDS00005">
    <property type="entry name" value="Isoprenoid_Synthase_Type_I"/>
    <property type="match status" value="1"/>
</dbReference>
<dbReference type="EMBL" id="VRMN01000023">
    <property type="protein sequence ID" value="KAA8490556.1"/>
    <property type="molecule type" value="Genomic_DNA"/>
</dbReference>